<reference evidence="2 3" key="1">
    <citation type="submission" date="2018-07" db="EMBL/GenBank/DDBJ databases">
        <title>Dyella tabacisoli L4-6T, whole genome shotgun sequence.</title>
        <authorList>
            <person name="Zhou X.-K."/>
            <person name="Li W.-J."/>
            <person name="Duan Y.-Q."/>
        </authorList>
    </citation>
    <scope>NUCLEOTIDE SEQUENCE [LARGE SCALE GENOMIC DNA]</scope>
    <source>
        <strain evidence="2 3">L4-6</strain>
    </source>
</reference>
<comment type="caution">
    <text evidence="2">The sequence shown here is derived from an EMBL/GenBank/DDBJ whole genome shotgun (WGS) entry which is preliminary data.</text>
</comment>
<dbReference type="GO" id="GO:0006352">
    <property type="term" value="P:DNA-templated transcription initiation"/>
    <property type="evidence" value="ECO:0007669"/>
    <property type="project" value="InterPro"/>
</dbReference>
<dbReference type="AlphaFoldDB" id="A0A369UL15"/>
<dbReference type="InterPro" id="IPR014284">
    <property type="entry name" value="RNA_pol_sigma-70_dom"/>
</dbReference>
<evidence type="ECO:0000259" key="1">
    <source>
        <dbReference type="Pfam" id="PF07638"/>
    </source>
</evidence>
<name>A0A369UL15_9GAMM</name>
<dbReference type="InterPro" id="IPR011517">
    <property type="entry name" value="RNA_pol_sigma70_ECF-like"/>
</dbReference>
<proteinExistence type="predicted"/>
<evidence type="ECO:0000313" key="3">
    <source>
        <dbReference type="Proteomes" id="UP000253782"/>
    </source>
</evidence>
<dbReference type="Gene3D" id="1.10.10.10">
    <property type="entry name" value="Winged helix-like DNA-binding domain superfamily/Winged helix DNA-binding domain"/>
    <property type="match status" value="1"/>
</dbReference>
<dbReference type="GO" id="GO:0003700">
    <property type="term" value="F:DNA-binding transcription factor activity"/>
    <property type="evidence" value="ECO:0007669"/>
    <property type="project" value="InterPro"/>
</dbReference>
<feature type="domain" description="RNA polymerase sigma-70 ECF-like HTH" evidence="1">
    <location>
        <begin position="15"/>
        <end position="184"/>
    </location>
</feature>
<accession>A0A369UL15</accession>
<dbReference type="Pfam" id="PF07638">
    <property type="entry name" value="Sigma70_ECF"/>
    <property type="match status" value="1"/>
</dbReference>
<organism evidence="2 3">
    <name type="scientific">Dyella tabacisoli</name>
    <dbReference type="NCBI Taxonomy" id="2282381"/>
    <lineage>
        <taxon>Bacteria</taxon>
        <taxon>Pseudomonadati</taxon>
        <taxon>Pseudomonadota</taxon>
        <taxon>Gammaproteobacteria</taxon>
        <taxon>Lysobacterales</taxon>
        <taxon>Rhodanobacteraceae</taxon>
        <taxon>Dyella</taxon>
    </lineage>
</organism>
<dbReference type="OrthoDB" id="6023540at2"/>
<dbReference type="InterPro" id="IPR053812">
    <property type="entry name" value="HTH_Sigma70_ECF-like"/>
</dbReference>
<keyword evidence="3" id="KW-1185">Reference proteome</keyword>
<evidence type="ECO:0000313" key="2">
    <source>
        <dbReference type="EMBL" id="RDD80290.1"/>
    </source>
</evidence>
<dbReference type="RefSeq" id="WP_114846860.1">
    <property type="nucleotide sequence ID" value="NZ_JBHSPE010000012.1"/>
</dbReference>
<dbReference type="NCBIfam" id="TIGR02937">
    <property type="entry name" value="sigma70-ECF"/>
    <property type="match status" value="1"/>
</dbReference>
<dbReference type="EMBL" id="QQAH01000018">
    <property type="protein sequence ID" value="RDD80290.1"/>
    <property type="molecule type" value="Genomic_DNA"/>
</dbReference>
<protein>
    <submittedName>
        <fullName evidence="2">RNA polymerase subunit sigma</fullName>
    </submittedName>
</protein>
<dbReference type="InterPro" id="IPR013324">
    <property type="entry name" value="RNA_pol_sigma_r3/r4-like"/>
</dbReference>
<gene>
    <name evidence="2" type="ORF">DVJ77_17720</name>
</gene>
<dbReference type="SUPFAM" id="SSF88659">
    <property type="entry name" value="Sigma3 and sigma4 domains of RNA polymerase sigma factors"/>
    <property type="match status" value="1"/>
</dbReference>
<dbReference type="InterPro" id="IPR036388">
    <property type="entry name" value="WH-like_DNA-bd_sf"/>
</dbReference>
<dbReference type="NCBIfam" id="TIGR02999">
    <property type="entry name" value="Sig-70_X6"/>
    <property type="match status" value="1"/>
</dbReference>
<dbReference type="Proteomes" id="UP000253782">
    <property type="component" value="Unassembled WGS sequence"/>
</dbReference>
<sequence>MEATALAALTLVPAQDWNDDAYRACFIELYDQLRHLARKQLNGSARVTLCTTVLVHEAYLKLRPNQPDVSSRGRFYALAAKAMRCVLVDHIRANKTEKRGGDLARITLVTDVPFAHAARPLDLLEIEQALEALQEIDPRMVNVVECHFYGGMEFDEIAEQLGLSVRTVHRDWRFARAFLQTRLSDPAL</sequence>